<dbReference type="SMART" id="SM00995">
    <property type="entry name" value="AD"/>
    <property type="match status" value="1"/>
</dbReference>
<organism evidence="3 4">
    <name type="scientific">Pomacea canaliculata</name>
    <name type="common">Golden apple snail</name>
    <dbReference type="NCBI Taxonomy" id="400727"/>
    <lineage>
        <taxon>Eukaryota</taxon>
        <taxon>Metazoa</taxon>
        <taxon>Spiralia</taxon>
        <taxon>Lophotrochozoa</taxon>
        <taxon>Mollusca</taxon>
        <taxon>Gastropoda</taxon>
        <taxon>Caenogastropoda</taxon>
        <taxon>Architaenioglossa</taxon>
        <taxon>Ampullarioidea</taxon>
        <taxon>Ampullariidae</taxon>
        <taxon>Pomacea</taxon>
    </lineage>
</organism>
<sequence length="205" mass="22329">MAENSEYFSIGSTVRIVTCHNVEMRGEVVAFDVGTKFLILKSPTAGKHGAFDMKVVNLNLVSDLCVVSEGPSSPPPLGSVNIAKVQSRVKQSLDEKMRQLNLVGIDVTPEGQQLMNSISKTIVDVRWENQNIVVMNTVVIKPPYRVDDCKVFKECPGNAQVLAHISKIVEKHHSDEMNRQAQLQNDSQKSTSPSPAPSSPASSAS</sequence>
<dbReference type="PROSITE" id="PS52001">
    <property type="entry name" value="AD"/>
    <property type="match status" value="1"/>
</dbReference>
<evidence type="ECO:0000313" key="4">
    <source>
        <dbReference type="Proteomes" id="UP000245119"/>
    </source>
</evidence>
<dbReference type="Pfam" id="PF09793">
    <property type="entry name" value="AD"/>
    <property type="match status" value="1"/>
</dbReference>
<dbReference type="InterPro" id="IPR039683">
    <property type="entry name" value="Lsm12-like"/>
</dbReference>
<gene>
    <name evidence="3" type="ORF">C0Q70_10414</name>
</gene>
<evidence type="ECO:0000256" key="1">
    <source>
        <dbReference type="SAM" id="MobiDB-lite"/>
    </source>
</evidence>
<proteinExistence type="predicted"/>
<dbReference type="AlphaFoldDB" id="A0A2T7PCJ5"/>
<comment type="caution">
    <text evidence="3">The sequence shown here is derived from an EMBL/GenBank/DDBJ whole genome shotgun (WGS) entry which is preliminary data.</text>
</comment>
<dbReference type="InterPro" id="IPR019181">
    <property type="entry name" value="LSM12_ABD"/>
</dbReference>
<reference evidence="3 4" key="1">
    <citation type="submission" date="2018-04" db="EMBL/GenBank/DDBJ databases">
        <title>The genome of golden apple snail Pomacea canaliculata provides insight into stress tolerance and invasive adaptation.</title>
        <authorList>
            <person name="Liu C."/>
            <person name="Liu B."/>
            <person name="Ren Y."/>
            <person name="Zhang Y."/>
            <person name="Wang H."/>
            <person name="Li S."/>
            <person name="Jiang F."/>
            <person name="Yin L."/>
            <person name="Zhang G."/>
            <person name="Qian W."/>
            <person name="Fan W."/>
        </authorList>
    </citation>
    <scope>NUCLEOTIDE SEQUENCE [LARGE SCALE GENOMIC DNA]</scope>
    <source>
        <strain evidence="3">SZHN2017</strain>
        <tissue evidence="3">Muscle</tissue>
    </source>
</reference>
<dbReference type="PANTHER" id="PTHR13542">
    <property type="entry name" value="LSM12 HOMOLOG"/>
    <property type="match status" value="1"/>
</dbReference>
<feature type="domain" description="AD" evidence="2">
    <location>
        <begin position="78"/>
        <end position="177"/>
    </location>
</feature>
<dbReference type="Proteomes" id="UP000245119">
    <property type="component" value="Linkage Group LG5"/>
</dbReference>
<dbReference type="OrthoDB" id="1057137at2759"/>
<dbReference type="EMBL" id="PZQS01000005">
    <property type="protein sequence ID" value="PVD31136.1"/>
    <property type="molecule type" value="Genomic_DNA"/>
</dbReference>
<name>A0A2T7PCJ5_POMCA</name>
<feature type="compositionally biased region" description="Polar residues" evidence="1">
    <location>
        <begin position="179"/>
        <end position="191"/>
    </location>
</feature>
<evidence type="ECO:0000259" key="2">
    <source>
        <dbReference type="PROSITE" id="PS52001"/>
    </source>
</evidence>
<dbReference type="STRING" id="400727.A0A2T7PCJ5"/>
<feature type="region of interest" description="Disordered" evidence="1">
    <location>
        <begin position="174"/>
        <end position="205"/>
    </location>
</feature>
<protein>
    <recommendedName>
        <fullName evidence="2">AD domain-containing protein</fullName>
    </recommendedName>
</protein>
<dbReference type="InterPro" id="IPR047574">
    <property type="entry name" value="AD"/>
</dbReference>
<accession>A0A2T7PCJ5</accession>
<dbReference type="Pfam" id="PF21166">
    <property type="entry name" value="LSM12_LSM"/>
    <property type="match status" value="1"/>
</dbReference>
<dbReference type="InterPro" id="IPR048478">
    <property type="entry name" value="LSM12_LSM"/>
</dbReference>
<keyword evidence="4" id="KW-1185">Reference proteome</keyword>
<evidence type="ECO:0000313" key="3">
    <source>
        <dbReference type="EMBL" id="PVD31136.1"/>
    </source>
</evidence>